<protein>
    <submittedName>
        <fullName evidence="1">Uncharacterized protein</fullName>
    </submittedName>
</protein>
<dbReference type="Proteomes" id="UP000243579">
    <property type="component" value="Unassembled WGS sequence"/>
</dbReference>
<dbReference type="PANTHER" id="PTHR15827:SF2">
    <property type="entry name" value="CYCLIN-DEPENDENT KINASE 2-INTERACTING PROTEIN"/>
    <property type="match status" value="1"/>
</dbReference>
<keyword evidence="2" id="KW-1185">Reference proteome</keyword>
<organism evidence="1 2">
    <name type="scientific">Achlya hypogyna</name>
    <name type="common">Oomycete</name>
    <name type="synonym">Protoachlya hypogyna</name>
    <dbReference type="NCBI Taxonomy" id="1202772"/>
    <lineage>
        <taxon>Eukaryota</taxon>
        <taxon>Sar</taxon>
        <taxon>Stramenopiles</taxon>
        <taxon>Oomycota</taxon>
        <taxon>Saprolegniomycetes</taxon>
        <taxon>Saprolegniales</taxon>
        <taxon>Achlyaceae</taxon>
        <taxon>Achlya</taxon>
    </lineage>
</organism>
<dbReference type="AlphaFoldDB" id="A0A1V9YG37"/>
<proteinExistence type="predicted"/>
<evidence type="ECO:0000313" key="1">
    <source>
        <dbReference type="EMBL" id="OQR84682.1"/>
    </source>
</evidence>
<sequence>MQRRRTPVTVLKELQNDWDKAIGEGTGRLTQIANALQKATYADGESWGILMDATGLHNQLRQKLQREAHQVKRNLEALIDRLAAIVGCMRHTCFFEAMPTIETVVLDSDPTTTLSKFQYESILQELVLMYEREIMAKALIVDDILDCTGHDAALLYIAAWQMQPFVDKTRQAELFALLALDANPKKLAANASHKLVR</sequence>
<name>A0A1V9YG37_ACHHY</name>
<dbReference type="EMBL" id="JNBR01001841">
    <property type="protein sequence ID" value="OQR84682.1"/>
    <property type="molecule type" value="Genomic_DNA"/>
</dbReference>
<dbReference type="PANTHER" id="PTHR15827">
    <property type="entry name" value="CYCLIN-DEPENDENT KINASE 2-INTERACTING PROTEIN"/>
    <property type="match status" value="1"/>
</dbReference>
<accession>A0A1V9YG37</accession>
<dbReference type="OrthoDB" id="17066at2759"/>
<reference evidence="1 2" key="1">
    <citation type="journal article" date="2014" name="Genome Biol. Evol.">
        <title>The secreted proteins of Achlya hypogyna and Thraustotheca clavata identify the ancestral oomycete secretome and reveal gene acquisitions by horizontal gene transfer.</title>
        <authorList>
            <person name="Misner I."/>
            <person name="Blouin N."/>
            <person name="Leonard G."/>
            <person name="Richards T.A."/>
            <person name="Lane C.E."/>
        </authorList>
    </citation>
    <scope>NUCLEOTIDE SEQUENCE [LARGE SCALE GENOMIC DNA]</scope>
    <source>
        <strain evidence="1 2">ATCC 48635</strain>
    </source>
</reference>
<comment type="caution">
    <text evidence="1">The sequence shown here is derived from an EMBL/GenBank/DDBJ whole genome shotgun (WGS) entry which is preliminary data.</text>
</comment>
<gene>
    <name evidence="1" type="ORF">ACHHYP_13091</name>
</gene>
<evidence type="ECO:0000313" key="2">
    <source>
        <dbReference type="Proteomes" id="UP000243579"/>
    </source>
</evidence>